<feature type="signal peptide" evidence="1">
    <location>
        <begin position="1"/>
        <end position="24"/>
    </location>
</feature>
<accession>A0A5S4X0B3</accession>
<proteinExistence type="predicted"/>
<dbReference type="RefSeq" id="WP_148750266.1">
    <property type="nucleotide sequence ID" value="NZ_VSSR01000013.1"/>
</dbReference>
<reference evidence="2 3" key="1">
    <citation type="submission" date="2019-08" db="EMBL/GenBank/DDBJ databases">
        <title>Bradyrhizobium hipponensis sp. nov., a rhizobium isolated from a Lupinus angustifolius root nodule in Tunisia.</title>
        <authorList>
            <person name="Off K."/>
            <person name="Rejili M."/>
            <person name="Mars M."/>
            <person name="Brachmann A."/>
            <person name="Marin M."/>
        </authorList>
    </citation>
    <scope>NUCLEOTIDE SEQUENCE [LARGE SCALE GENOMIC DNA]</scope>
    <source>
        <strain evidence="2 3">CTAW11</strain>
    </source>
</reference>
<comment type="caution">
    <text evidence="2">The sequence shown here is derived from an EMBL/GenBank/DDBJ whole genome shotgun (WGS) entry which is preliminary data.</text>
</comment>
<dbReference type="OrthoDB" id="8130162at2"/>
<keyword evidence="3" id="KW-1185">Reference proteome</keyword>
<gene>
    <name evidence="2" type="ORF">FXB38_07575</name>
</gene>
<dbReference type="EMBL" id="VSSR01000013">
    <property type="protein sequence ID" value="TYL86330.1"/>
    <property type="molecule type" value="Genomic_DNA"/>
</dbReference>
<dbReference type="Proteomes" id="UP000324853">
    <property type="component" value="Unassembled WGS sequence"/>
</dbReference>
<evidence type="ECO:0000313" key="2">
    <source>
        <dbReference type="EMBL" id="TYL86330.1"/>
    </source>
</evidence>
<evidence type="ECO:0000256" key="1">
    <source>
        <dbReference type="SAM" id="SignalP"/>
    </source>
</evidence>
<dbReference type="AlphaFoldDB" id="A0A5S4X0B3"/>
<protein>
    <submittedName>
        <fullName evidence="2">Uncharacterized protein</fullName>
    </submittedName>
</protein>
<sequence length="168" mass="18499">MRQMISGLVAAAAVMFVGSAPAMACGFNPCQPVAPVYSGCNTGCGGYGYGAGYGYERLAEPSSQYYYVNQGPTYTGPGAFAPTPTYQEDAVVAPANYGYGYGYRAAAVAPPVAYPYRRPYYRPYHYGYGPRYGYLPRTHYGYGPRYGYAHRYAPAPYYGGHRVLRRYY</sequence>
<organism evidence="2 3">
    <name type="scientific">Bradyrhizobium cytisi</name>
    <dbReference type="NCBI Taxonomy" id="515489"/>
    <lineage>
        <taxon>Bacteria</taxon>
        <taxon>Pseudomonadati</taxon>
        <taxon>Pseudomonadota</taxon>
        <taxon>Alphaproteobacteria</taxon>
        <taxon>Hyphomicrobiales</taxon>
        <taxon>Nitrobacteraceae</taxon>
        <taxon>Bradyrhizobium</taxon>
    </lineage>
</organism>
<feature type="chain" id="PRO_5024324544" evidence="1">
    <location>
        <begin position="25"/>
        <end position="168"/>
    </location>
</feature>
<name>A0A5S4X0B3_9BRAD</name>
<keyword evidence="1" id="KW-0732">Signal</keyword>
<evidence type="ECO:0000313" key="3">
    <source>
        <dbReference type="Proteomes" id="UP000324853"/>
    </source>
</evidence>